<keyword evidence="4" id="KW-1185">Reference proteome</keyword>
<name>A0A2T6AJD7_9RHOB</name>
<dbReference type="InterPro" id="IPR002560">
    <property type="entry name" value="Transposase_DDE"/>
</dbReference>
<evidence type="ECO:0000259" key="2">
    <source>
        <dbReference type="Pfam" id="PF14690"/>
    </source>
</evidence>
<feature type="domain" description="Transposase IS204/IS1001/IS1096/IS1165 DDE" evidence="1">
    <location>
        <begin position="155"/>
        <end position="246"/>
    </location>
</feature>
<gene>
    <name evidence="3" type="ORF">C8N34_1249</name>
</gene>
<dbReference type="InterPro" id="IPR029261">
    <property type="entry name" value="Transposase_Znf"/>
</dbReference>
<dbReference type="Pfam" id="PF14690">
    <property type="entry name" value="Zn_ribbon_ISL3"/>
    <property type="match status" value="1"/>
</dbReference>
<reference evidence="3 4" key="1">
    <citation type="submission" date="2018-04" db="EMBL/GenBank/DDBJ databases">
        <title>Genomic Encyclopedia of Archaeal and Bacterial Type Strains, Phase II (KMG-II): from individual species to whole genera.</title>
        <authorList>
            <person name="Goeker M."/>
        </authorList>
    </citation>
    <scope>NUCLEOTIDE SEQUENCE [LARGE SCALE GENOMIC DNA]</scope>
    <source>
        <strain evidence="3 4">DSM 21823</strain>
    </source>
</reference>
<dbReference type="InterPro" id="IPR047951">
    <property type="entry name" value="Transpos_ISL3"/>
</dbReference>
<dbReference type="PANTHER" id="PTHR33498">
    <property type="entry name" value="TRANSPOSASE FOR INSERTION SEQUENCE ELEMENT IS1557"/>
    <property type="match status" value="1"/>
</dbReference>
<evidence type="ECO:0000259" key="1">
    <source>
        <dbReference type="Pfam" id="PF01610"/>
    </source>
</evidence>
<proteinExistence type="predicted"/>
<feature type="domain" description="Transposase IS204/IS1001/IS1096/IS1165 zinc-finger" evidence="2">
    <location>
        <begin position="36"/>
        <end position="79"/>
    </location>
</feature>
<dbReference type="AlphaFoldDB" id="A0A2T6AJD7"/>
<comment type="caution">
    <text evidence="3">The sequence shown here is derived from an EMBL/GenBank/DDBJ whole genome shotgun (WGS) entry which is preliminary data.</text>
</comment>
<dbReference type="Proteomes" id="UP000244224">
    <property type="component" value="Unassembled WGS sequence"/>
</dbReference>
<feature type="domain" description="Transposase IS204/IS1001/IS1096/IS1165 DDE" evidence="1">
    <location>
        <begin position="414"/>
        <end position="530"/>
    </location>
</feature>
<organism evidence="3 4">
    <name type="scientific">Gemmobacter caeni</name>
    <dbReference type="NCBI Taxonomy" id="589035"/>
    <lineage>
        <taxon>Bacteria</taxon>
        <taxon>Pseudomonadati</taxon>
        <taxon>Pseudomonadota</taxon>
        <taxon>Alphaproteobacteria</taxon>
        <taxon>Rhodobacterales</taxon>
        <taxon>Paracoccaceae</taxon>
        <taxon>Gemmobacter</taxon>
    </lineage>
</organism>
<evidence type="ECO:0000313" key="4">
    <source>
        <dbReference type="Proteomes" id="UP000244224"/>
    </source>
</evidence>
<sequence>MSSKKHWSPGSDVAVQSVERSESGGWIVFGVLAPNGICPDCGLHSRRRHGWRRRRLQDYPAHGGEVTVDLAICRRRCQASACPRRTFSDQIASIAHPFARRTSRVGEIVSHLGHAAGGRPAERLLHRLGLGLSDDTVLRQLKRCAHGAAESPTVIGIDDWSWRKSQTYGTIIVDLERRVVIDILEDRDVVTCTNWLKRHPEVEVISRDRCGLYAQAARQGAPQAKQVADRFHIVQNLRQAIEEQMNLHGRATGRALLSDADNLAAAGSLLKSRLAHRTSREEIFATIHALRNQGLSCSEIGRRTGFPRRSIAKWLQFETPPDRRRAALKPTSPWYFEEFLSQSWKEGTRTGSALFRLIQERGYEGSQSHLQRLLAGWRRAEQQGSRPKVEHKILKPIRDPETGHAISPVIAAALCIKPRGKLTPDQARKVDALKAGSPAFATMRSLAMRFNGILRSRQADPLPAWIDNAIETDLAPIVRFARTLNRDFDAVKNAIEMPWSNGQAEGQVNRLKTLKRAMYGRAGPELLRARMLPFRHTD</sequence>
<protein>
    <submittedName>
        <fullName evidence="3">Transposase</fullName>
    </submittedName>
</protein>
<evidence type="ECO:0000313" key="3">
    <source>
        <dbReference type="EMBL" id="PTX43876.1"/>
    </source>
</evidence>
<dbReference type="NCBIfam" id="NF033550">
    <property type="entry name" value="transpos_ISL3"/>
    <property type="match status" value="1"/>
</dbReference>
<dbReference type="Pfam" id="PF01610">
    <property type="entry name" value="DDE_Tnp_ISL3"/>
    <property type="match status" value="2"/>
</dbReference>
<dbReference type="EMBL" id="QBKP01000024">
    <property type="protein sequence ID" value="PTX43876.1"/>
    <property type="molecule type" value="Genomic_DNA"/>
</dbReference>
<dbReference type="PANTHER" id="PTHR33498:SF1">
    <property type="entry name" value="TRANSPOSASE FOR INSERTION SEQUENCE ELEMENT IS1557"/>
    <property type="match status" value="1"/>
</dbReference>
<dbReference type="RefSeq" id="WP_422387681.1">
    <property type="nucleotide sequence ID" value="NZ_QBKP01000024.1"/>
</dbReference>
<accession>A0A2T6AJD7</accession>